<keyword evidence="2" id="KW-1185">Reference proteome</keyword>
<dbReference type="Proteomes" id="UP000633943">
    <property type="component" value="Unassembled WGS sequence"/>
</dbReference>
<organism evidence="1 2">
    <name type="scientific">Aromatoleum bremense</name>
    <dbReference type="NCBI Taxonomy" id="76115"/>
    <lineage>
        <taxon>Bacteria</taxon>
        <taxon>Pseudomonadati</taxon>
        <taxon>Pseudomonadota</taxon>
        <taxon>Betaproteobacteria</taxon>
        <taxon>Rhodocyclales</taxon>
        <taxon>Rhodocyclaceae</taxon>
        <taxon>Aromatoleum</taxon>
    </lineage>
</organism>
<proteinExistence type="predicted"/>
<sequence length="155" mass="16398">MLGLAPSDTFAADAAAAGLSDADTRAVFKAAGAVPRKGGWVICTDDPNASDAMIDSVRDLNGDGLPEVVLTEGGTYCYGHAGTGFQLLSKQPGGGWKVMAKDSGIPEFLKTHGANGWPDLSVGGPGFCFPVLRWNGKQYTHHRFEYEGKRCKPPR</sequence>
<dbReference type="EMBL" id="WTVP01000011">
    <property type="protein sequence ID" value="NMG15114.1"/>
    <property type="molecule type" value="Genomic_DNA"/>
</dbReference>
<comment type="caution">
    <text evidence="1">The sequence shown here is derived from an EMBL/GenBank/DDBJ whole genome shotgun (WGS) entry which is preliminary data.</text>
</comment>
<dbReference type="SUPFAM" id="SSF69318">
    <property type="entry name" value="Integrin alpha N-terminal domain"/>
    <property type="match status" value="1"/>
</dbReference>
<evidence type="ECO:0000313" key="2">
    <source>
        <dbReference type="Proteomes" id="UP000633943"/>
    </source>
</evidence>
<reference evidence="1 2" key="1">
    <citation type="submission" date="2019-12" db="EMBL/GenBank/DDBJ databases">
        <title>Comparative genomics gives insights into the taxonomy of the Azoarcus-Aromatoleum group and reveals separate origins of nif in the plant-associated Azoarcus and non-plant-associated Aromatoleum sub-groups.</title>
        <authorList>
            <person name="Lafos M."/>
            <person name="Maluk M."/>
            <person name="Batista M."/>
            <person name="Junghare M."/>
            <person name="Carmona M."/>
            <person name="Faoro H."/>
            <person name="Cruz L.M."/>
            <person name="Battistoni F."/>
            <person name="De Souza E."/>
            <person name="Pedrosa F."/>
            <person name="Chen W.-M."/>
            <person name="Poole P.S."/>
            <person name="Dixon R.A."/>
            <person name="James E.K."/>
        </authorList>
    </citation>
    <scope>NUCLEOTIDE SEQUENCE [LARGE SCALE GENOMIC DNA]</scope>
    <source>
        <strain evidence="1 2">PbN1</strain>
    </source>
</reference>
<evidence type="ECO:0000313" key="1">
    <source>
        <dbReference type="EMBL" id="NMG15114.1"/>
    </source>
</evidence>
<dbReference type="InterPro" id="IPR028994">
    <property type="entry name" value="Integrin_alpha_N"/>
</dbReference>
<gene>
    <name evidence="1" type="ORF">GPA24_06050</name>
</gene>
<name>A0ABX1NT01_9RHOO</name>
<protein>
    <submittedName>
        <fullName evidence="1">Uncharacterized protein</fullName>
    </submittedName>
</protein>
<accession>A0ABX1NT01</accession>